<feature type="domain" description="Transposase IS4-like" evidence="1">
    <location>
        <begin position="19"/>
        <end position="118"/>
    </location>
</feature>
<dbReference type="PANTHER" id="PTHR30298">
    <property type="entry name" value="H REPEAT-ASSOCIATED PREDICTED TRANSPOSASE"/>
    <property type="match status" value="1"/>
</dbReference>
<dbReference type="InterPro" id="IPR047647">
    <property type="entry name" value="ISAs1_transpos"/>
</dbReference>
<dbReference type="GO" id="GO:0006313">
    <property type="term" value="P:DNA transposition"/>
    <property type="evidence" value="ECO:0007669"/>
    <property type="project" value="InterPro"/>
</dbReference>
<comment type="caution">
    <text evidence="2">The sequence shown here is derived from an EMBL/GenBank/DDBJ whole genome shotgun (WGS) entry which is preliminary data.</text>
</comment>
<proteinExistence type="predicted"/>
<sequence>DDYSTIEKDHGRIEQRHCRICSDVDWLKQRHDWEGLAAIVEVSLTTERNGTSSTYCRYYICSLAMTAKAALYVVRSHWGIENKLHWVLDVVFKEDHARVRSGNGAKNMAIVRHIITNLLRQVQGKASLKVKRKKAAWSVEFLEKLLRQEL</sequence>
<dbReference type="EMBL" id="QGKM01000097">
    <property type="protein sequence ID" value="PWQ92290.1"/>
    <property type="molecule type" value="Genomic_DNA"/>
</dbReference>
<protein>
    <submittedName>
        <fullName evidence="2">ISAs1 family transposase</fullName>
    </submittedName>
</protein>
<dbReference type="Pfam" id="PF01609">
    <property type="entry name" value="DDE_Tnp_1"/>
    <property type="match status" value="1"/>
</dbReference>
<gene>
    <name evidence="2" type="ORF">DKW60_21830</name>
</gene>
<dbReference type="InterPro" id="IPR051698">
    <property type="entry name" value="Transposase_11-like"/>
</dbReference>
<feature type="non-terminal residue" evidence="2">
    <location>
        <position position="1"/>
    </location>
</feature>
<dbReference type="RefSeq" id="WP_109839784.1">
    <property type="nucleotide sequence ID" value="NZ_QGKM01000097.1"/>
</dbReference>
<dbReference type="GO" id="GO:0004803">
    <property type="term" value="F:transposase activity"/>
    <property type="evidence" value="ECO:0007669"/>
    <property type="project" value="InterPro"/>
</dbReference>
<dbReference type="OrthoDB" id="5625659at2"/>
<dbReference type="NCBIfam" id="NF033564">
    <property type="entry name" value="transpos_ISAs1"/>
    <property type="match status" value="1"/>
</dbReference>
<accession>A0A317C7K0</accession>
<name>A0A317C7K0_9GAMM</name>
<evidence type="ECO:0000313" key="3">
    <source>
        <dbReference type="Proteomes" id="UP000245539"/>
    </source>
</evidence>
<keyword evidence="3" id="KW-1185">Reference proteome</keyword>
<organism evidence="2 3">
    <name type="scientific">Leucothrix pacifica</name>
    <dbReference type="NCBI Taxonomy" id="1247513"/>
    <lineage>
        <taxon>Bacteria</taxon>
        <taxon>Pseudomonadati</taxon>
        <taxon>Pseudomonadota</taxon>
        <taxon>Gammaproteobacteria</taxon>
        <taxon>Thiotrichales</taxon>
        <taxon>Thiotrichaceae</taxon>
        <taxon>Leucothrix</taxon>
    </lineage>
</organism>
<evidence type="ECO:0000259" key="1">
    <source>
        <dbReference type="Pfam" id="PF01609"/>
    </source>
</evidence>
<dbReference type="AlphaFoldDB" id="A0A317C7K0"/>
<dbReference type="InterPro" id="IPR002559">
    <property type="entry name" value="Transposase_11"/>
</dbReference>
<dbReference type="GO" id="GO:0003677">
    <property type="term" value="F:DNA binding"/>
    <property type="evidence" value="ECO:0007669"/>
    <property type="project" value="InterPro"/>
</dbReference>
<dbReference type="PANTHER" id="PTHR30298:SF0">
    <property type="entry name" value="PROTEIN YBFL-RELATED"/>
    <property type="match status" value="1"/>
</dbReference>
<dbReference type="Proteomes" id="UP000245539">
    <property type="component" value="Unassembled WGS sequence"/>
</dbReference>
<reference evidence="2 3" key="1">
    <citation type="submission" date="2018-05" db="EMBL/GenBank/DDBJ databases">
        <title>Leucothrix arctica sp. nov., isolated from Arctic seawater.</title>
        <authorList>
            <person name="Choi A."/>
            <person name="Baek K."/>
        </authorList>
    </citation>
    <scope>NUCLEOTIDE SEQUENCE [LARGE SCALE GENOMIC DNA]</scope>
    <source>
        <strain evidence="2 3">JCM 18388</strain>
    </source>
</reference>
<evidence type="ECO:0000313" key="2">
    <source>
        <dbReference type="EMBL" id="PWQ92290.1"/>
    </source>
</evidence>